<dbReference type="NCBIfam" id="TIGR00636">
    <property type="entry name" value="PduO_Nterm"/>
    <property type="match status" value="1"/>
</dbReference>
<evidence type="ECO:0000259" key="5">
    <source>
        <dbReference type="Pfam" id="PF01923"/>
    </source>
</evidence>
<evidence type="ECO:0000313" key="7">
    <source>
        <dbReference type="Proteomes" id="UP000034536"/>
    </source>
</evidence>
<dbReference type="Pfam" id="PF01923">
    <property type="entry name" value="Cob_adeno_trans"/>
    <property type="match status" value="1"/>
</dbReference>
<evidence type="ECO:0000256" key="1">
    <source>
        <dbReference type="ARBA" id="ARBA00022679"/>
    </source>
</evidence>
<dbReference type="GO" id="GO:0005524">
    <property type="term" value="F:ATP binding"/>
    <property type="evidence" value="ECO:0007669"/>
    <property type="project" value="UniProtKB-UniRule"/>
</dbReference>
<evidence type="ECO:0000256" key="3">
    <source>
        <dbReference type="ARBA" id="ARBA00022840"/>
    </source>
</evidence>
<dbReference type="EC" id="2.5.1.17" evidence="4"/>
<evidence type="ECO:0000256" key="2">
    <source>
        <dbReference type="ARBA" id="ARBA00022741"/>
    </source>
</evidence>
<name>A0A0G0D1C6_9BACT</name>
<reference evidence="6 7" key="1">
    <citation type="journal article" date="2015" name="Nature">
        <title>rRNA introns, odd ribosomes, and small enigmatic genomes across a large radiation of phyla.</title>
        <authorList>
            <person name="Brown C.T."/>
            <person name="Hug L.A."/>
            <person name="Thomas B.C."/>
            <person name="Sharon I."/>
            <person name="Castelle C.J."/>
            <person name="Singh A."/>
            <person name="Wilkins M.J."/>
            <person name="Williams K.H."/>
            <person name="Banfield J.F."/>
        </authorList>
    </citation>
    <scope>NUCLEOTIDE SEQUENCE [LARGE SCALE GENOMIC DNA]</scope>
</reference>
<keyword evidence="2 4" id="KW-0547">Nucleotide-binding</keyword>
<protein>
    <recommendedName>
        <fullName evidence="4">Corrinoid adenosyltransferase</fullName>
        <ecNumber evidence="4">2.5.1.17</ecNumber>
    </recommendedName>
    <alternativeName>
        <fullName evidence="4">Cob(II)alamin adenosyltransferase</fullName>
    </alternativeName>
    <alternativeName>
        <fullName evidence="4">Cob(II)yrinic acid a,c-diamide adenosyltransferase</fullName>
    </alternativeName>
    <alternativeName>
        <fullName evidence="4">Cobinamide/cobalamin adenosyltransferase</fullName>
    </alternativeName>
</protein>
<comment type="catalytic activity">
    <reaction evidence="4">
        <text>2 cob(II)alamin + reduced [electron-transfer flavoprotein] + 2 ATP = 2 adenosylcob(III)alamin + 2 triphosphate + oxidized [electron-transfer flavoprotein] + 3 H(+)</text>
        <dbReference type="Rhea" id="RHEA:28671"/>
        <dbReference type="Rhea" id="RHEA-COMP:10685"/>
        <dbReference type="Rhea" id="RHEA-COMP:10686"/>
        <dbReference type="ChEBI" id="CHEBI:15378"/>
        <dbReference type="ChEBI" id="CHEBI:16304"/>
        <dbReference type="ChEBI" id="CHEBI:18036"/>
        <dbReference type="ChEBI" id="CHEBI:18408"/>
        <dbReference type="ChEBI" id="CHEBI:30616"/>
        <dbReference type="ChEBI" id="CHEBI:57692"/>
        <dbReference type="ChEBI" id="CHEBI:58307"/>
        <dbReference type="EC" id="2.5.1.17"/>
    </reaction>
</comment>
<dbReference type="Gene3D" id="1.20.1200.10">
    <property type="entry name" value="Cobalamin adenosyltransferase-like"/>
    <property type="match status" value="1"/>
</dbReference>
<comment type="catalytic activity">
    <reaction evidence="4">
        <text>2 cob(II)yrinate a,c diamide + reduced [electron-transfer flavoprotein] + 2 ATP = 2 adenosylcob(III)yrinate a,c-diamide + 2 triphosphate + oxidized [electron-transfer flavoprotein] + 3 H(+)</text>
        <dbReference type="Rhea" id="RHEA:11528"/>
        <dbReference type="Rhea" id="RHEA-COMP:10685"/>
        <dbReference type="Rhea" id="RHEA-COMP:10686"/>
        <dbReference type="ChEBI" id="CHEBI:15378"/>
        <dbReference type="ChEBI" id="CHEBI:18036"/>
        <dbReference type="ChEBI" id="CHEBI:30616"/>
        <dbReference type="ChEBI" id="CHEBI:57692"/>
        <dbReference type="ChEBI" id="CHEBI:58307"/>
        <dbReference type="ChEBI" id="CHEBI:58503"/>
        <dbReference type="ChEBI" id="CHEBI:58537"/>
        <dbReference type="EC" id="2.5.1.17"/>
    </reaction>
</comment>
<keyword evidence="1 4" id="KW-0808">Transferase</keyword>
<dbReference type="InterPro" id="IPR029499">
    <property type="entry name" value="PduO-typ"/>
</dbReference>
<dbReference type="SUPFAM" id="SSF89028">
    <property type="entry name" value="Cobalamin adenosyltransferase-like"/>
    <property type="match status" value="1"/>
</dbReference>
<dbReference type="GO" id="GO:0008817">
    <property type="term" value="F:corrinoid adenosyltransferase activity"/>
    <property type="evidence" value="ECO:0007669"/>
    <property type="project" value="UniProtKB-UniRule"/>
</dbReference>
<dbReference type="UniPathway" id="UPA00148">
    <property type="reaction ID" value="UER00233"/>
</dbReference>
<dbReference type="Proteomes" id="UP000034536">
    <property type="component" value="Unassembled WGS sequence"/>
</dbReference>
<proteinExistence type="inferred from homology"/>
<gene>
    <name evidence="6" type="ORF">UR89_C0006G0014</name>
</gene>
<dbReference type="PANTHER" id="PTHR12213">
    <property type="entry name" value="CORRINOID ADENOSYLTRANSFERASE"/>
    <property type="match status" value="1"/>
</dbReference>
<dbReference type="GO" id="GO:0009236">
    <property type="term" value="P:cobalamin biosynthetic process"/>
    <property type="evidence" value="ECO:0007669"/>
    <property type="project" value="UniProtKB-UniRule"/>
</dbReference>
<comment type="caution">
    <text evidence="6">The sequence shown here is derived from an EMBL/GenBank/DDBJ whole genome shotgun (WGS) entry which is preliminary data.</text>
</comment>
<dbReference type="InterPro" id="IPR036451">
    <property type="entry name" value="CblAdoTrfase-like_sf"/>
</dbReference>
<sequence>MPIYTRTGDKGETSLYGGKRISKADCQVETYGTIDELTSFIGLLIIKIKKVNDKKLLIDIQKDLYRIMGFLSGAKIDLSTLKTKVIDFEKQIDSIEKKLPKLHKFILPGGNEISSLFHVVRVLCRKAERRNIDFFNQSTIGSQQLAIIKYLNRLSDLFFVMARKYGQRREVVL</sequence>
<comment type="similarity">
    <text evidence="4">Belongs to the Cob(I)alamin adenosyltransferase family.</text>
</comment>
<comment type="pathway">
    <text evidence="4">Cofactor biosynthesis; adenosylcobalamin biosynthesis; adenosylcobalamin from cob(II)yrinate a,c-diamide: step 2/7.</text>
</comment>
<keyword evidence="3 4" id="KW-0067">ATP-binding</keyword>
<dbReference type="InterPro" id="IPR016030">
    <property type="entry name" value="CblAdoTrfase-like"/>
</dbReference>
<keyword evidence="4" id="KW-0169">Cobalamin biosynthesis</keyword>
<dbReference type="PANTHER" id="PTHR12213:SF0">
    <property type="entry name" value="CORRINOID ADENOSYLTRANSFERASE MMAB"/>
    <property type="match status" value="1"/>
</dbReference>
<dbReference type="PATRIC" id="fig|1618479.3.peg.109"/>
<dbReference type="AlphaFoldDB" id="A0A0G0D1C6"/>
<evidence type="ECO:0000313" key="6">
    <source>
        <dbReference type="EMBL" id="KKP87138.1"/>
    </source>
</evidence>
<organism evidence="6 7">
    <name type="scientific">Candidatus Roizmanbacteria bacterium GW2011_GWA2_35_8</name>
    <dbReference type="NCBI Taxonomy" id="1618479"/>
    <lineage>
        <taxon>Bacteria</taxon>
        <taxon>Candidatus Roizmaniibacteriota</taxon>
    </lineage>
</organism>
<accession>A0A0G0D1C6</accession>
<feature type="domain" description="Cobalamin adenosyltransferase-like" evidence="5">
    <location>
        <begin position="3"/>
        <end position="164"/>
    </location>
</feature>
<evidence type="ECO:0000256" key="4">
    <source>
        <dbReference type="RuleBase" id="RU366026"/>
    </source>
</evidence>
<dbReference type="EMBL" id="LBQX01000006">
    <property type="protein sequence ID" value="KKP87138.1"/>
    <property type="molecule type" value="Genomic_DNA"/>
</dbReference>